<accession>A0ABS6WDN2</accession>
<name>A0ABS6WDN2_9BIFI</name>
<keyword evidence="1 3" id="KW-0489">Methyltransferase</keyword>
<dbReference type="GO" id="GO:0008168">
    <property type="term" value="F:methyltransferase activity"/>
    <property type="evidence" value="ECO:0007669"/>
    <property type="project" value="UniProtKB-KW"/>
</dbReference>
<dbReference type="PIRSF" id="PIRSF004553">
    <property type="entry name" value="CHP00095"/>
    <property type="match status" value="1"/>
</dbReference>
<evidence type="ECO:0000313" key="3">
    <source>
        <dbReference type="EMBL" id="MBW3092154.1"/>
    </source>
</evidence>
<gene>
    <name evidence="3" type="ORF">KIH79_04135</name>
</gene>
<keyword evidence="2" id="KW-0808">Transferase</keyword>
<dbReference type="GO" id="GO:0032259">
    <property type="term" value="P:methylation"/>
    <property type="evidence" value="ECO:0007669"/>
    <property type="project" value="UniProtKB-KW"/>
</dbReference>
<evidence type="ECO:0000256" key="1">
    <source>
        <dbReference type="ARBA" id="ARBA00022603"/>
    </source>
</evidence>
<dbReference type="EMBL" id="JAHBBH010000008">
    <property type="protein sequence ID" value="MBW3092154.1"/>
    <property type="molecule type" value="Genomic_DNA"/>
</dbReference>
<keyword evidence="4" id="KW-1185">Reference proteome</keyword>
<sequence>MRVISGRFKGVALTTPKAGTRPTTDRTKEAIFSRLDSWGVLDDARVLDLFAGTGALGIEALSRGARELVAVEANGPAAALIAKTLTALKRNRSWEPDMSARVIKAKAEKYAAPSAGGSVAGAAGASGVGVAGAAGAAGAGAVGRTVGRTAGADQSFDVIFIDPPYAFETSACESLLADLVASGMAGERTLIVLERSARSEEPAMPAGWSITERRDYGETAVFYVERNVE</sequence>
<dbReference type="PANTHER" id="PTHR43542:SF1">
    <property type="entry name" value="METHYLTRANSFERASE"/>
    <property type="match status" value="1"/>
</dbReference>
<organism evidence="3 4">
    <name type="scientific">Bifidobacterium miconis</name>
    <dbReference type="NCBI Taxonomy" id="2834435"/>
    <lineage>
        <taxon>Bacteria</taxon>
        <taxon>Bacillati</taxon>
        <taxon>Actinomycetota</taxon>
        <taxon>Actinomycetes</taxon>
        <taxon>Bifidobacteriales</taxon>
        <taxon>Bifidobacteriaceae</taxon>
        <taxon>Bifidobacterium</taxon>
    </lineage>
</organism>
<dbReference type="Proteomes" id="UP000700815">
    <property type="component" value="Unassembled WGS sequence"/>
</dbReference>
<dbReference type="CDD" id="cd02440">
    <property type="entry name" value="AdoMet_MTases"/>
    <property type="match status" value="1"/>
</dbReference>
<dbReference type="InterPro" id="IPR004398">
    <property type="entry name" value="RNA_MeTrfase_RsmD"/>
</dbReference>
<evidence type="ECO:0000313" key="4">
    <source>
        <dbReference type="Proteomes" id="UP000700815"/>
    </source>
</evidence>
<dbReference type="Pfam" id="PF03602">
    <property type="entry name" value="Cons_hypoth95"/>
    <property type="match status" value="2"/>
</dbReference>
<comment type="caution">
    <text evidence="3">The sequence shown here is derived from an EMBL/GenBank/DDBJ whole genome shotgun (WGS) entry which is preliminary data.</text>
</comment>
<reference evidence="3 4" key="1">
    <citation type="submission" date="2021-05" db="EMBL/GenBank/DDBJ databases">
        <title>Phylogenetic classification of ten novel species belonging to the genus Bifidobacterium comprising B. colchicus sp. nov., B. abeli sp. nov., B. bicoloris sp. nov., B. guerezis sp. nov., B. rosaliae sp. nov., B. santillanensis sp. nov., B. argentati sp. nov., B. amazzoni sp. nov., B. pluviali sp. nov., and B. pinnaculum sp. nov.</title>
        <authorList>
            <person name="Lugli G.A."/>
            <person name="Ruiz Garcia L."/>
            <person name="Margolles A."/>
            <person name="Ventura M."/>
        </authorList>
    </citation>
    <scope>NUCLEOTIDE SEQUENCE [LARGE SCALE GENOMIC DNA]</scope>
    <source>
        <strain evidence="3 4">82T10</strain>
    </source>
</reference>
<dbReference type="PANTHER" id="PTHR43542">
    <property type="entry name" value="METHYLTRANSFERASE"/>
    <property type="match status" value="1"/>
</dbReference>
<evidence type="ECO:0000256" key="2">
    <source>
        <dbReference type="ARBA" id="ARBA00022679"/>
    </source>
</evidence>
<dbReference type="PROSITE" id="PS00092">
    <property type="entry name" value="N6_MTASE"/>
    <property type="match status" value="1"/>
</dbReference>
<dbReference type="RefSeq" id="WP_219058253.1">
    <property type="nucleotide sequence ID" value="NZ_JAHBBH010000008.1"/>
</dbReference>
<proteinExistence type="predicted"/>
<protein>
    <submittedName>
        <fullName evidence="3">RsmD family RNA methyltransferase</fullName>
    </submittedName>
</protein>
<dbReference type="InterPro" id="IPR002052">
    <property type="entry name" value="DNA_methylase_N6_adenine_CS"/>
</dbReference>